<keyword evidence="2" id="KW-0812">Transmembrane</keyword>
<protein>
    <submittedName>
        <fullName evidence="4">Prohibitin family protein</fullName>
    </submittedName>
</protein>
<gene>
    <name evidence="4" type="ORF">ACFOHL_04040</name>
</gene>
<evidence type="ECO:0000256" key="2">
    <source>
        <dbReference type="SAM" id="Phobius"/>
    </source>
</evidence>
<dbReference type="Proteomes" id="UP001595478">
    <property type="component" value="Unassembled WGS sequence"/>
</dbReference>
<dbReference type="PANTHER" id="PTHR42911">
    <property type="entry name" value="MODULATOR OF FTSH PROTEASE HFLC"/>
    <property type="match status" value="1"/>
</dbReference>
<keyword evidence="5" id="KW-1185">Reference proteome</keyword>
<accession>A0ABV7FLZ2</accession>
<keyword evidence="2" id="KW-1133">Transmembrane helix</keyword>
<dbReference type="Gene3D" id="3.30.479.30">
    <property type="entry name" value="Band 7 domain"/>
    <property type="match status" value="1"/>
</dbReference>
<feature type="transmembrane region" description="Helical" evidence="2">
    <location>
        <begin position="15"/>
        <end position="36"/>
    </location>
</feature>
<dbReference type="SUPFAM" id="SSF117892">
    <property type="entry name" value="Band 7/SPFH domain"/>
    <property type="match status" value="1"/>
</dbReference>
<dbReference type="PANTHER" id="PTHR42911:SF2">
    <property type="entry name" value="PROHIBITIN FAMILY PROTEIN"/>
    <property type="match status" value="1"/>
</dbReference>
<dbReference type="InterPro" id="IPR000163">
    <property type="entry name" value="Prohibitin"/>
</dbReference>
<feature type="domain" description="Band 7" evidence="3">
    <location>
        <begin position="31"/>
        <end position="193"/>
    </location>
</feature>
<comment type="caution">
    <text evidence="4">The sequence shown here is derived from an EMBL/GenBank/DDBJ whole genome shotgun (WGS) entry which is preliminary data.</text>
</comment>
<dbReference type="SMART" id="SM00244">
    <property type="entry name" value="PHB"/>
    <property type="match status" value="1"/>
</dbReference>
<dbReference type="CDD" id="cd03401">
    <property type="entry name" value="SPFH_prohibitin"/>
    <property type="match status" value="1"/>
</dbReference>
<dbReference type="Pfam" id="PF01145">
    <property type="entry name" value="Band_7"/>
    <property type="match status" value="1"/>
</dbReference>
<name>A0ABV7FLZ2_9ALTE</name>
<comment type="subcellular location">
    <subcellularLocation>
        <location evidence="1">Membrane</location>
        <topology evidence="1">Single-pass membrane protein</topology>
    </subcellularLocation>
</comment>
<dbReference type="InterPro" id="IPR036013">
    <property type="entry name" value="Band_7/SPFH_dom_sf"/>
</dbReference>
<evidence type="ECO:0000259" key="3">
    <source>
        <dbReference type="SMART" id="SM00244"/>
    </source>
</evidence>
<evidence type="ECO:0000313" key="5">
    <source>
        <dbReference type="Proteomes" id="UP001595478"/>
    </source>
</evidence>
<organism evidence="4 5">
    <name type="scientific">Agaribacter flavus</name>
    <dbReference type="NCBI Taxonomy" id="1902781"/>
    <lineage>
        <taxon>Bacteria</taxon>
        <taxon>Pseudomonadati</taxon>
        <taxon>Pseudomonadota</taxon>
        <taxon>Gammaproteobacteria</taxon>
        <taxon>Alteromonadales</taxon>
        <taxon>Alteromonadaceae</taxon>
        <taxon>Agaribacter</taxon>
    </lineage>
</organism>
<sequence>MNDHVEKMKLNTKKFASIGIMGLLGLVVIFGSVYTVEEGHIGIVKRFNEAKSQVNPGLHFKVPFVDSVESIEVRTRKNEEKMSSSTKEQMPVTVHVSVNWTVDKSSALDLFRQYGGLTQFEQRILDPRFRSATKDVIPRFEAEQLIQDRATSIQLIENNLIEEMKSFPVVVDNIQIENIILPPKYIQSIETKQTEKNLAAAEEHKLERQRLEALREVNTADAKAQGIVKVAEAEANAIRLKGEAEAAAIAAKAKALKDNPLIVTLTEAQNWNGQLPQTVLGESGMPILDLRNKQN</sequence>
<keyword evidence="2" id="KW-0472">Membrane</keyword>
<proteinExistence type="predicted"/>
<dbReference type="EMBL" id="JBHRSW010000005">
    <property type="protein sequence ID" value="MFC3120778.1"/>
    <property type="molecule type" value="Genomic_DNA"/>
</dbReference>
<reference evidence="5" key="1">
    <citation type="journal article" date="2019" name="Int. J. Syst. Evol. Microbiol.">
        <title>The Global Catalogue of Microorganisms (GCM) 10K type strain sequencing project: providing services to taxonomists for standard genome sequencing and annotation.</title>
        <authorList>
            <consortium name="The Broad Institute Genomics Platform"/>
            <consortium name="The Broad Institute Genome Sequencing Center for Infectious Disease"/>
            <person name="Wu L."/>
            <person name="Ma J."/>
        </authorList>
    </citation>
    <scope>NUCLEOTIDE SEQUENCE [LARGE SCALE GENOMIC DNA]</scope>
    <source>
        <strain evidence="5">KCTC 52473</strain>
    </source>
</reference>
<evidence type="ECO:0000313" key="4">
    <source>
        <dbReference type="EMBL" id="MFC3120778.1"/>
    </source>
</evidence>
<dbReference type="InterPro" id="IPR001107">
    <property type="entry name" value="Band_7"/>
</dbReference>
<dbReference type="RefSeq" id="WP_376918907.1">
    <property type="nucleotide sequence ID" value="NZ_JBHRSW010000005.1"/>
</dbReference>
<evidence type="ECO:0000256" key="1">
    <source>
        <dbReference type="ARBA" id="ARBA00004167"/>
    </source>
</evidence>